<evidence type="ECO:0000313" key="2">
    <source>
        <dbReference type="EMBL" id="GMG85770.1"/>
    </source>
</evidence>
<evidence type="ECO:0008006" key="4">
    <source>
        <dbReference type="Google" id="ProtNLM"/>
    </source>
</evidence>
<protein>
    <recommendedName>
        <fullName evidence="4">DUF3094 domain-containing protein</fullName>
    </recommendedName>
</protein>
<dbReference type="InterPro" id="IPR021444">
    <property type="entry name" value="DUF3094"/>
</dbReference>
<name>A0ABQ6LUM1_9GAMM</name>
<keyword evidence="3" id="KW-1185">Reference proteome</keyword>
<gene>
    <name evidence="2" type="ORF">MNKW57_00910</name>
</gene>
<dbReference type="RefSeq" id="WP_285762300.1">
    <property type="nucleotide sequence ID" value="NZ_BSYJ01000001.1"/>
</dbReference>
<reference evidence="2 3" key="1">
    <citation type="submission" date="2023-04" db="EMBL/GenBank/DDBJ databases">
        <title>Marinobulbifer ophiurae gen. nov., sp. Nov., isolate from tissue of brittle star Ophioplocus japonicus.</title>
        <authorList>
            <person name="Kawano K."/>
            <person name="Sawayama S."/>
            <person name="Nakagawa S."/>
        </authorList>
    </citation>
    <scope>NUCLEOTIDE SEQUENCE [LARGE SCALE GENOMIC DNA]</scope>
    <source>
        <strain evidence="2 3">NKW57</strain>
    </source>
</reference>
<feature type="transmembrane region" description="Helical" evidence="1">
    <location>
        <begin position="38"/>
        <end position="59"/>
    </location>
</feature>
<dbReference type="Pfam" id="PF11293">
    <property type="entry name" value="DUF3094"/>
    <property type="match status" value="1"/>
</dbReference>
<accession>A0ABQ6LUM1</accession>
<sequence>MPEHQDSAPVLSGEDQARVDAYISRGVHSVDRKPFRPWMLMGVIVVVLTALSFLSLVIARTKGVV</sequence>
<comment type="caution">
    <text evidence="2">The sequence shown here is derived from an EMBL/GenBank/DDBJ whole genome shotgun (WGS) entry which is preliminary data.</text>
</comment>
<keyword evidence="1" id="KW-1133">Transmembrane helix</keyword>
<proteinExistence type="predicted"/>
<organism evidence="2 3">
    <name type="scientific">Biformimicrobium ophioploci</name>
    <dbReference type="NCBI Taxonomy" id="3036711"/>
    <lineage>
        <taxon>Bacteria</taxon>
        <taxon>Pseudomonadati</taxon>
        <taxon>Pseudomonadota</taxon>
        <taxon>Gammaproteobacteria</taxon>
        <taxon>Cellvibrionales</taxon>
        <taxon>Microbulbiferaceae</taxon>
        <taxon>Biformimicrobium</taxon>
    </lineage>
</organism>
<evidence type="ECO:0000313" key="3">
    <source>
        <dbReference type="Proteomes" id="UP001224392"/>
    </source>
</evidence>
<keyword evidence="1" id="KW-0472">Membrane</keyword>
<dbReference type="Proteomes" id="UP001224392">
    <property type="component" value="Unassembled WGS sequence"/>
</dbReference>
<keyword evidence="1" id="KW-0812">Transmembrane</keyword>
<dbReference type="EMBL" id="BSYJ01000001">
    <property type="protein sequence ID" value="GMG85770.1"/>
    <property type="molecule type" value="Genomic_DNA"/>
</dbReference>
<evidence type="ECO:0000256" key="1">
    <source>
        <dbReference type="SAM" id="Phobius"/>
    </source>
</evidence>